<organism evidence="2 3">
    <name type="scientific">Rhynchophorus ferrugineus</name>
    <name type="common">Red palm weevil</name>
    <name type="synonym">Curculio ferrugineus</name>
    <dbReference type="NCBI Taxonomy" id="354439"/>
    <lineage>
        <taxon>Eukaryota</taxon>
        <taxon>Metazoa</taxon>
        <taxon>Ecdysozoa</taxon>
        <taxon>Arthropoda</taxon>
        <taxon>Hexapoda</taxon>
        <taxon>Insecta</taxon>
        <taxon>Pterygota</taxon>
        <taxon>Neoptera</taxon>
        <taxon>Endopterygota</taxon>
        <taxon>Coleoptera</taxon>
        <taxon>Polyphaga</taxon>
        <taxon>Cucujiformia</taxon>
        <taxon>Curculionidae</taxon>
        <taxon>Dryophthorinae</taxon>
        <taxon>Rhynchophorus</taxon>
    </lineage>
</organism>
<accession>A0A834I9R4</accession>
<evidence type="ECO:0000313" key="2">
    <source>
        <dbReference type="EMBL" id="KAF7275674.1"/>
    </source>
</evidence>
<reference evidence="2" key="1">
    <citation type="submission" date="2020-08" db="EMBL/GenBank/DDBJ databases">
        <title>Genome sequencing and assembly of the red palm weevil Rhynchophorus ferrugineus.</title>
        <authorList>
            <person name="Dias G.B."/>
            <person name="Bergman C.M."/>
            <person name="Manee M."/>
        </authorList>
    </citation>
    <scope>NUCLEOTIDE SEQUENCE</scope>
    <source>
        <strain evidence="2">AA-2017</strain>
        <tissue evidence="2">Whole larva</tissue>
    </source>
</reference>
<gene>
    <name evidence="2" type="ORF">GWI33_011437</name>
</gene>
<keyword evidence="3" id="KW-1185">Reference proteome</keyword>
<sequence length="74" mass="8340">ALDLRTRRLSAVIRQFSGHNLARPDKKLSHCIVGDTSNKEQFHIRLKNAPECVHNNSVNSNSRSETLRCAQGNE</sequence>
<protein>
    <submittedName>
        <fullName evidence="2">Uncharacterized protein</fullName>
    </submittedName>
</protein>
<feature type="compositionally biased region" description="Low complexity" evidence="1">
    <location>
        <begin position="55"/>
        <end position="64"/>
    </location>
</feature>
<feature type="region of interest" description="Disordered" evidence="1">
    <location>
        <begin position="55"/>
        <end position="74"/>
    </location>
</feature>
<evidence type="ECO:0000256" key="1">
    <source>
        <dbReference type="SAM" id="MobiDB-lite"/>
    </source>
</evidence>
<comment type="caution">
    <text evidence="2">The sequence shown here is derived from an EMBL/GenBank/DDBJ whole genome shotgun (WGS) entry which is preliminary data.</text>
</comment>
<evidence type="ECO:0000313" key="3">
    <source>
        <dbReference type="Proteomes" id="UP000625711"/>
    </source>
</evidence>
<feature type="non-terminal residue" evidence="2">
    <location>
        <position position="1"/>
    </location>
</feature>
<dbReference type="Proteomes" id="UP000625711">
    <property type="component" value="Unassembled WGS sequence"/>
</dbReference>
<dbReference type="AlphaFoldDB" id="A0A834I9R4"/>
<dbReference type="EMBL" id="JAACXV010009434">
    <property type="protein sequence ID" value="KAF7275674.1"/>
    <property type="molecule type" value="Genomic_DNA"/>
</dbReference>
<name>A0A834I9R4_RHYFE</name>
<proteinExistence type="predicted"/>